<keyword evidence="3" id="KW-0479">Metal-binding</keyword>
<keyword evidence="8" id="KW-1185">Reference proteome</keyword>
<comment type="caution">
    <text evidence="7">The sequence shown here is derived from an EMBL/GenBank/DDBJ whole genome shotgun (WGS) entry which is preliminary data.</text>
</comment>
<evidence type="ECO:0000313" key="8">
    <source>
        <dbReference type="Proteomes" id="UP000541421"/>
    </source>
</evidence>
<dbReference type="InterPro" id="IPR014436">
    <property type="entry name" value="Extradiol_dOase_DODA"/>
</dbReference>
<dbReference type="AlphaFoldDB" id="A0A7Y4P4S8"/>
<evidence type="ECO:0000256" key="5">
    <source>
        <dbReference type="ARBA" id="ARBA00023002"/>
    </source>
</evidence>
<dbReference type="Pfam" id="PF02900">
    <property type="entry name" value="LigB"/>
    <property type="match status" value="1"/>
</dbReference>
<dbReference type="PIRSF" id="PIRSF006157">
    <property type="entry name" value="Doxgns_DODA"/>
    <property type="match status" value="1"/>
</dbReference>
<organism evidence="7 8">
    <name type="scientific">Pelistega europaea</name>
    <dbReference type="NCBI Taxonomy" id="106147"/>
    <lineage>
        <taxon>Bacteria</taxon>
        <taxon>Pseudomonadati</taxon>
        <taxon>Pseudomonadota</taxon>
        <taxon>Betaproteobacteria</taxon>
        <taxon>Burkholderiales</taxon>
        <taxon>Alcaligenaceae</taxon>
        <taxon>Pelistega</taxon>
    </lineage>
</organism>
<dbReference type="Proteomes" id="UP000541421">
    <property type="component" value="Unassembled WGS sequence"/>
</dbReference>
<evidence type="ECO:0000256" key="1">
    <source>
        <dbReference type="ARBA" id="ARBA00001947"/>
    </source>
</evidence>
<evidence type="ECO:0000256" key="2">
    <source>
        <dbReference type="ARBA" id="ARBA00007581"/>
    </source>
</evidence>
<comment type="similarity">
    <text evidence="2">Belongs to the DODA-type extradiol aromatic ring-opening dioxygenase family.</text>
</comment>
<evidence type="ECO:0000256" key="3">
    <source>
        <dbReference type="ARBA" id="ARBA00022723"/>
    </source>
</evidence>
<dbReference type="Gene3D" id="3.40.830.10">
    <property type="entry name" value="LigB-like"/>
    <property type="match status" value="1"/>
</dbReference>
<protein>
    <submittedName>
        <fullName evidence="7">Dioxygenase</fullName>
    </submittedName>
</protein>
<dbReference type="GO" id="GO:0016702">
    <property type="term" value="F:oxidoreductase activity, acting on single donors with incorporation of molecular oxygen, incorporation of two atoms of oxygen"/>
    <property type="evidence" value="ECO:0007669"/>
    <property type="project" value="UniProtKB-ARBA"/>
</dbReference>
<gene>
    <name evidence="7" type="ORF">HKX40_09605</name>
</gene>
<feature type="domain" description="Extradiol ring-cleavage dioxygenase class III enzyme subunit B" evidence="6">
    <location>
        <begin position="24"/>
        <end position="257"/>
    </location>
</feature>
<evidence type="ECO:0000259" key="6">
    <source>
        <dbReference type="Pfam" id="PF02900"/>
    </source>
</evidence>
<proteinExistence type="inferred from homology"/>
<sequence>MKQVVYFLSHGGGPWPWIPEWNERYQGLRQATANIPNEIPQKPRAILMVSAHWVTQGGLAIMTNPKPDMFYDYYGFPEHTYHIQYPAPGDPILAKDIETHLIAAGFNIVENSERGFDHGAFVPLALAFPDADIPVVQLSIERSFDPAYHIRLGQALSYLRDQNVLIIGSGLSFHNMRMFNPAGAAFSLQFDEWLREQILVETAAAMSVFNLRKNALLQWEQAPSARFAHPMEDHLIPLMVAVGAAGEDKAFLHYHEDNTMGGIAASGFRFES</sequence>
<comment type="cofactor">
    <cofactor evidence="1">
        <name>Zn(2+)</name>
        <dbReference type="ChEBI" id="CHEBI:29105"/>
    </cofactor>
</comment>
<name>A0A7Y4P4S8_9BURK</name>
<keyword evidence="5" id="KW-0560">Oxidoreductase</keyword>
<dbReference type="PANTHER" id="PTHR30096:SF0">
    <property type="entry name" value="4,5-DOPA DIOXYGENASE EXTRADIOL-LIKE PROTEIN"/>
    <property type="match status" value="1"/>
</dbReference>
<reference evidence="7 8" key="1">
    <citation type="submission" date="2020-05" db="EMBL/GenBank/DDBJ databases">
        <authorList>
            <person name="Niu N."/>
        </authorList>
    </citation>
    <scope>NUCLEOTIDE SEQUENCE [LARGE SCALE GENOMIC DNA]</scope>
    <source>
        <strain evidence="7 8">LMG10982</strain>
    </source>
</reference>
<dbReference type="CDD" id="cd07363">
    <property type="entry name" value="45_DOPA_Dioxygenase"/>
    <property type="match status" value="1"/>
</dbReference>
<dbReference type="RefSeq" id="WP_171589363.1">
    <property type="nucleotide sequence ID" value="NZ_JABGBO010000011.1"/>
</dbReference>
<evidence type="ECO:0000256" key="4">
    <source>
        <dbReference type="ARBA" id="ARBA00022833"/>
    </source>
</evidence>
<accession>A0A7Y4P4S8</accession>
<dbReference type="EMBL" id="JABGBO010000011">
    <property type="protein sequence ID" value="NOL50382.1"/>
    <property type="molecule type" value="Genomic_DNA"/>
</dbReference>
<keyword evidence="4" id="KW-0862">Zinc</keyword>
<keyword evidence="7" id="KW-0223">Dioxygenase</keyword>
<dbReference type="GO" id="GO:0008198">
    <property type="term" value="F:ferrous iron binding"/>
    <property type="evidence" value="ECO:0007669"/>
    <property type="project" value="InterPro"/>
</dbReference>
<dbReference type="InterPro" id="IPR004183">
    <property type="entry name" value="Xdiol_dOase_suB"/>
</dbReference>
<dbReference type="PANTHER" id="PTHR30096">
    <property type="entry name" value="4,5-DOPA DIOXYGENASE EXTRADIOL-LIKE PROTEIN"/>
    <property type="match status" value="1"/>
</dbReference>
<dbReference type="SUPFAM" id="SSF53213">
    <property type="entry name" value="LigB-like"/>
    <property type="match status" value="1"/>
</dbReference>
<evidence type="ECO:0000313" key="7">
    <source>
        <dbReference type="EMBL" id="NOL50382.1"/>
    </source>
</evidence>
<dbReference type="GO" id="GO:0008270">
    <property type="term" value="F:zinc ion binding"/>
    <property type="evidence" value="ECO:0007669"/>
    <property type="project" value="InterPro"/>
</dbReference>